<dbReference type="InterPro" id="IPR015424">
    <property type="entry name" value="PyrdxlP-dep_Trfase"/>
</dbReference>
<dbReference type="Proteomes" id="UP000245680">
    <property type="component" value="Unassembled WGS sequence"/>
</dbReference>
<protein>
    <submittedName>
        <fullName evidence="5">Decarboxylase</fullName>
    </submittedName>
</protein>
<keyword evidence="2 4" id="KW-0663">Pyridoxal phosphate</keyword>
<organism evidence="5 6">
    <name type="scientific">Meridianimarinicoccus roseus</name>
    <dbReference type="NCBI Taxonomy" id="2072018"/>
    <lineage>
        <taxon>Bacteria</taxon>
        <taxon>Pseudomonadati</taxon>
        <taxon>Pseudomonadota</taxon>
        <taxon>Alphaproteobacteria</taxon>
        <taxon>Rhodobacterales</taxon>
        <taxon>Paracoccaceae</taxon>
        <taxon>Meridianimarinicoccus</taxon>
    </lineage>
</organism>
<dbReference type="EMBL" id="QGKU01000037">
    <property type="protein sequence ID" value="PWR02432.1"/>
    <property type="molecule type" value="Genomic_DNA"/>
</dbReference>
<dbReference type="AlphaFoldDB" id="A0A2V2LB54"/>
<evidence type="ECO:0000256" key="1">
    <source>
        <dbReference type="ARBA" id="ARBA00001933"/>
    </source>
</evidence>
<comment type="caution">
    <text evidence="5">The sequence shown here is derived from an EMBL/GenBank/DDBJ whole genome shotgun (WGS) entry which is preliminary data.</text>
</comment>
<dbReference type="RefSeq" id="WP_109811897.1">
    <property type="nucleotide sequence ID" value="NZ_QGKU01000037.1"/>
</dbReference>
<keyword evidence="6" id="KW-1185">Reference proteome</keyword>
<dbReference type="Gene3D" id="3.40.640.10">
    <property type="entry name" value="Type I PLP-dependent aspartate aminotransferase-like (Major domain)"/>
    <property type="match status" value="1"/>
</dbReference>
<sequence>MAPADGSSDFLKNLQAFHSHAETQDRLSLAGKPGTSSLAGWFLGPMAENRQLFTDLVVKALNANCDARAEYGGQFGDPPFLTDARKTLGTYTDTVASLHENLDRMLHDLHGSIPLSSYRNQSHMYWDITLPGMVGYFAAMLYNQNNVAAEASPVTTLLEIEVGRDLCSMLGYTVPSEAESRAGAITPWGHITCDGSVANGESMWAARNLKLLPVTLAAAIRAEPKMKAGAVLTVPRPAGGRAHLVDLSVWELLNLHVDDVIALSPRLQSECGIEEETIKEVLNAYSVQALGLAEFQRRFLAAEVPELPVILTPATAHYSWPKSAALLGLGFSHLWKVPVDLDGRMDIVHLRRMLDQCLRDRRPVMQVVAVMGTTEESAVDPLSEIVALRDEYRQMGLEFSLHVDGAWGGYFNSITRAPRGAAQDAAVFTADGADEIPVPGPGETPLQHTPAMLMSDYVMRQYAALRHADTQTVDPHKGGFIPYPAGALCYRNGAMRDMIAFTAPVVYHGGVDPTVGVFGIEGSKPGAAAAGVYLSHSIIRPDRSGYGKLLGKCIFNSKRLYAGLVGIGHGTGAAPEFIRVIPFQRLPAEKAGGSPEQVRAQLDFLQDEIVPRENDDLIAFLADNPAALAVFRELGSDQNIITYAVNFRTADGWNSSVALMNELTNDIYRRLSISDFNGGTVPDQPMFVTGSSFEVADYGQDFVDAFGARAGVAPTSGQGIQFLVSTTQDPWVTATARGNYLGYIVDAFKLTARSCAADLMLRHGLAPFDPAG</sequence>
<evidence type="ECO:0000256" key="3">
    <source>
        <dbReference type="ARBA" id="ARBA00023239"/>
    </source>
</evidence>
<dbReference type="SUPFAM" id="SSF53383">
    <property type="entry name" value="PLP-dependent transferases"/>
    <property type="match status" value="1"/>
</dbReference>
<dbReference type="GO" id="GO:0030170">
    <property type="term" value="F:pyridoxal phosphate binding"/>
    <property type="evidence" value="ECO:0007669"/>
    <property type="project" value="InterPro"/>
</dbReference>
<dbReference type="GO" id="GO:0019752">
    <property type="term" value="P:carboxylic acid metabolic process"/>
    <property type="evidence" value="ECO:0007669"/>
    <property type="project" value="InterPro"/>
</dbReference>
<dbReference type="Pfam" id="PF00282">
    <property type="entry name" value="Pyridoxal_deC"/>
    <property type="match status" value="1"/>
</dbReference>
<gene>
    <name evidence="5" type="ORF">DKT77_11735</name>
</gene>
<evidence type="ECO:0000313" key="6">
    <source>
        <dbReference type="Proteomes" id="UP000245680"/>
    </source>
</evidence>
<dbReference type="InterPro" id="IPR015421">
    <property type="entry name" value="PyrdxlP-dep_Trfase_major"/>
</dbReference>
<dbReference type="PANTHER" id="PTHR42735:SF4">
    <property type="entry name" value="PYRIDOXAL PHOSPHATE-DEPENDENT DECARBOXYLASE FAMILY PROTEIN"/>
    <property type="match status" value="1"/>
</dbReference>
<evidence type="ECO:0000256" key="2">
    <source>
        <dbReference type="ARBA" id="ARBA00022898"/>
    </source>
</evidence>
<dbReference type="PANTHER" id="PTHR42735">
    <property type="match status" value="1"/>
</dbReference>
<feature type="modified residue" description="N6-(pyridoxal phosphate)lysine" evidence="4">
    <location>
        <position position="477"/>
    </location>
</feature>
<name>A0A2V2LB54_9RHOB</name>
<accession>A0A2V2LB54</accession>
<keyword evidence="3" id="KW-0456">Lyase</keyword>
<evidence type="ECO:0000313" key="5">
    <source>
        <dbReference type="EMBL" id="PWR02432.1"/>
    </source>
</evidence>
<dbReference type="OrthoDB" id="9803665at2"/>
<reference evidence="5 6" key="1">
    <citation type="submission" date="2018-05" db="EMBL/GenBank/DDBJ databases">
        <title>Rhodobacteraceae gen. nov., sp. nov. isolated from sea water.</title>
        <authorList>
            <person name="Ren Y."/>
        </authorList>
    </citation>
    <scope>NUCLEOTIDE SEQUENCE [LARGE SCALE GENOMIC DNA]</scope>
    <source>
        <strain evidence="5 6">TG-679</strain>
    </source>
</reference>
<dbReference type="InterPro" id="IPR050477">
    <property type="entry name" value="GrpII_AminoAcid_Decarb"/>
</dbReference>
<comment type="cofactor">
    <cofactor evidence="1 4">
        <name>pyridoxal 5'-phosphate</name>
        <dbReference type="ChEBI" id="CHEBI:597326"/>
    </cofactor>
</comment>
<proteinExistence type="predicted"/>
<evidence type="ECO:0000256" key="4">
    <source>
        <dbReference type="PIRSR" id="PIRSR602129-50"/>
    </source>
</evidence>
<dbReference type="InterPro" id="IPR002129">
    <property type="entry name" value="PyrdxlP-dep_de-COase"/>
</dbReference>
<dbReference type="GO" id="GO:0016830">
    <property type="term" value="F:carbon-carbon lyase activity"/>
    <property type="evidence" value="ECO:0007669"/>
    <property type="project" value="InterPro"/>
</dbReference>